<dbReference type="Proteomes" id="UP001165270">
    <property type="component" value="Unassembled WGS sequence"/>
</dbReference>
<gene>
    <name evidence="1" type="ORF">MQN93_10975</name>
</gene>
<keyword evidence="2" id="KW-1185">Reference proteome</keyword>
<comment type="caution">
    <text evidence="1">The sequence shown here is derived from an EMBL/GenBank/DDBJ whole genome shotgun (WGS) entry which is preliminary data.</text>
</comment>
<dbReference type="RefSeq" id="WP_242709314.1">
    <property type="nucleotide sequence ID" value="NZ_JALDAX010000003.1"/>
</dbReference>
<name>A0ABS9XDW5_9ACTN</name>
<organism evidence="1 2">
    <name type="scientific">Streptomyces spinosisporus</name>
    <dbReference type="NCBI Taxonomy" id="2927582"/>
    <lineage>
        <taxon>Bacteria</taxon>
        <taxon>Bacillati</taxon>
        <taxon>Actinomycetota</taxon>
        <taxon>Actinomycetes</taxon>
        <taxon>Kitasatosporales</taxon>
        <taxon>Streptomycetaceae</taxon>
        <taxon>Streptomyces</taxon>
    </lineage>
</organism>
<sequence length="205" mass="22084">MTSPKGNAVLVEALGSALRRGGNALEDVPDLLKRVLAEESWREFVTPRGELVQHERFVDFVTTPPTQGIGASVDLVRRIIASDAEALDLLDQALAGRQGERTDLLDISKEVKAPTGTTQAAALRRLRKDKPELHADVLAGRLSAHAAMVQAGFRPKTVSVPVSRPDSLAAALRRHLSPDDIARLIRLLLEDVAPEPEGTVTAVSE</sequence>
<reference evidence="1" key="1">
    <citation type="submission" date="2022-03" db="EMBL/GenBank/DDBJ databases">
        <title>Streptomyces 7R015 and 7R016 isolated from Barleria lupulina in Thailand.</title>
        <authorList>
            <person name="Kanchanasin P."/>
            <person name="Phongsopitanun W."/>
            <person name="Tanasupawat S."/>
        </authorList>
    </citation>
    <scope>NUCLEOTIDE SEQUENCE</scope>
    <source>
        <strain evidence="1">7R016</strain>
    </source>
</reference>
<dbReference type="EMBL" id="JALDAX010000003">
    <property type="protein sequence ID" value="MCI3240245.1"/>
    <property type="molecule type" value="Genomic_DNA"/>
</dbReference>
<protein>
    <recommendedName>
        <fullName evidence="3">DUF222 domain-containing protein</fullName>
    </recommendedName>
</protein>
<accession>A0ABS9XDW5</accession>
<evidence type="ECO:0000313" key="2">
    <source>
        <dbReference type="Proteomes" id="UP001165270"/>
    </source>
</evidence>
<evidence type="ECO:0008006" key="3">
    <source>
        <dbReference type="Google" id="ProtNLM"/>
    </source>
</evidence>
<evidence type="ECO:0000313" key="1">
    <source>
        <dbReference type="EMBL" id="MCI3240245.1"/>
    </source>
</evidence>
<proteinExistence type="predicted"/>